<evidence type="ECO:0000313" key="2">
    <source>
        <dbReference type="Proteomes" id="UP000830395"/>
    </source>
</evidence>
<sequence>MSSQVTHIVAEVESQVHLQELQDMCQQYPQAILVKRNWLESCFANQRKVRASKYIHHFK</sequence>
<keyword evidence="2" id="KW-1185">Reference proteome</keyword>
<gene>
    <name evidence="1" type="ORF">PDJAM_G00103130</name>
</gene>
<comment type="caution">
    <text evidence="1">The sequence shown here is derived from an EMBL/GenBank/DDBJ whole genome shotgun (WGS) entry which is preliminary data.</text>
</comment>
<name>A0ACC5Y0X5_9TELE</name>
<organism evidence="1 2">
    <name type="scientific">Pangasius djambal</name>
    <dbReference type="NCBI Taxonomy" id="1691987"/>
    <lineage>
        <taxon>Eukaryota</taxon>
        <taxon>Metazoa</taxon>
        <taxon>Chordata</taxon>
        <taxon>Craniata</taxon>
        <taxon>Vertebrata</taxon>
        <taxon>Euteleostomi</taxon>
        <taxon>Actinopterygii</taxon>
        <taxon>Neopterygii</taxon>
        <taxon>Teleostei</taxon>
        <taxon>Ostariophysi</taxon>
        <taxon>Siluriformes</taxon>
        <taxon>Pangasiidae</taxon>
        <taxon>Pangasius</taxon>
    </lineage>
</organism>
<dbReference type="EMBL" id="CM040976">
    <property type="protein sequence ID" value="MCJ8729182.1"/>
    <property type="molecule type" value="Genomic_DNA"/>
</dbReference>
<evidence type="ECO:0000313" key="1">
    <source>
        <dbReference type="EMBL" id="MCJ8729182.1"/>
    </source>
</evidence>
<accession>A0ACC5Y0X5</accession>
<reference evidence="1" key="1">
    <citation type="submission" date="2020-02" db="EMBL/GenBank/DDBJ databases">
        <title>Genome sequencing of the panga catfish, Pangasius djambal.</title>
        <authorList>
            <person name="Wen M."/>
            <person name="Zahm M."/>
            <person name="Roques C."/>
            <person name="Cabau C."/>
            <person name="Klopp C."/>
            <person name="Donnadieu C."/>
            <person name="Jouanno E."/>
            <person name="Avarre J.-C."/>
            <person name="Campet M."/>
            <person name="Ha T."/>
            <person name="Dugue R."/>
            <person name="Lampietro C."/>
            <person name="Louis A."/>
            <person name="Herpin A."/>
            <person name="Echchiki A."/>
            <person name="Berthelot C."/>
            <person name="Parey E."/>
            <person name="Roest-Crollius H."/>
            <person name="Braasch I."/>
            <person name="Postlethwait J.H."/>
            <person name="Bobe J."/>
            <person name="Montfort J."/>
            <person name="Bouchez O."/>
            <person name="Begum T."/>
            <person name="Schartl M."/>
            <person name="Gustiano R."/>
            <person name="Guiguen Y."/>
        </authorList>
    </citation>
    <scope>NUCLEOTIDE SEQUENCE</scope>
    <source>
        <strain evidence="1">Pdj_M5554</strain>
    </source>
</reference>
<proteinExistence type="predicted"/>
<protein>
    <submittedName>
        <fullName evidence="1">Uncharacterized protein</fullName>
    </submittedName>
</protein>
<dbReference type="Proteomes" id="UP000830395">
    <property type="component" value="Chromosome 2"/>
</dbReference>